<protein>
    <submittedName>
        <fullName evidence="2">Uncharacterized protein</fullName>
    </submittedName>
</protein>
<evidence type="ECO:0000313" key="3">
    <source>
        <dbReference type="Proteomes" id="UP001603857"/>
    </source>
</evidence>
<sequence>MKDKFNFKDWMERMLFDNKTIDSQHRSSWAQTTSSTNLELESYLNQNPWEMSYQEIENYLQELLYLNLEERRDNRFSHISPIDSYRNNSNNKSASENIEILRDELNEAYRTIQMKRKEDEANCKRHDKAEWAIYLCNRRMTIEEKASIGDLPSFVMNGREDDNEVMMLGETHSTQGKGLSRLAKHALMVMRGRVMPRRTQGRAKAHDTKMMEPPSMDEMTMEEEALIGDLPSFVMNGSEDDDEVMVFGEAHSTQGKGLSRLAKHALMVRRGRVMPRRSQWSLREFLERKTQQNAFNIQAAQKCGQPCIHIP</sequence>
<dbReference type="EMBL" id="JBGMDY010000002">
    <property type="protein sequence ID" value="KAL2344419.1"/>
    <property type="molecule type" value="Genomic_DNA"/>
</dbReference>
<gene>
    <name evidence="2" type="ORF">Fmac_005704</name>
</gene>
<keyword evidence="1" id="KW-0175">Coiled coil</keyword>
<organism evidence="2 3">
    <name type="scientific">Flemingia macrophylla</name>
    <dbReference type="NCBI Taxonomy" id="520843"/>
    <lineage>
        <taxon>Eukaryota</taxon>
        <taxon>Viridiplantae</taxon>
        <taxon>Streptophyta</taxon>
        <taxon>Embryophyta</taxon>
        <taxon>Tracheophyta</taxon>
        <taxon>Spermatophyta</taxon>
        <taxon>Magnoliopsida</taxon>
        <taxon>eudicotyledons</taxon>
        <taxon>Gunneridae</taxon>
        <taxon>Pentapetalae</taxon>
        <taxon>rosids</taxon>
        <taxon>fabids</taxon>
        <taxon>Fabales</taxon>
        <taxon>Fabaceae</taxon>
        <taxon>Papilionoideae</taxon>
        <taxon>50 kb inversion clade</taxon>
        <taxon>NPAAA clade</taxon>
        <taxon>indigoferoid/millettioid clade</taxon>
        <taxon>Phaseoleae</taxon>
        <taxon>Flemingia</taxon>
    </lineage>
</organism>
<dbReference type="Proteomes" id="UP001603857">
    <property type="component" value="Unassembled WGS sequence"/>
</dbReference>
<accession>A0ABD1N8K7</accession>
<reference evidence="2 3" key="1">
    <citation type="submission" date="2024-08" db="EMBL/GenBank/DDBJ databases">
        <title>Insights into the chromosomal genome structure of Flemingia macrophylla.</title>
        <authorList>
            <person name="Ding Y."/>
            <person name="Zhao Y."/>
            <person name="Bi W."/>
            <person name="Wu M."/>
            <person name="Zhao G."/>
            <person name="Gong Y."/>
            <person name="Li W."/>
            <person name="Zhang P."/>
        </authorList>
    </citation>
    <scope>NUCLEOTIDE SEQUENCE [LARGE SCALE GENOMIC DNA]</scope>
    <source>
        <strain evidence="2">DYQJB</strain>
        <tissue evidence="2">Leaf</tissue>
    </source>
</reference>
<name>A0ABD1N8K7_9FABA</name>
<evidence type="ECO:0000256" key="1">
    <source>
        <dbReference type="SAM" id="Coils"/>
    </source>
</evidence>
<evidence type="ECO:0000313" key="2">
    <source>
        <dbReference type="EMBL" id="KAL2344419.1"/>
    </source>
</evidence>
<comment type="caution">
    <text evidence="2">The sequence shown here is derived from an EMBL/GenBank/DDBJ whole genome shotgun (WGS) entry which is preliminary data.</text>
</comment>
<keyword evidence="3" id="KW-1185">Reference proteome</keyword>
<dbReference type="AlphaFoldDB" id="A0ABD1N8K7"/>
<feature type="coiled-coil region" evidence="1">
    <location>
        <begin position="91"/>
        <end position="122"/>
    </location>
</feature>
<proteinExistence type="predicted"/>